<reference evidence="2" key="1">
    <citation type="submission" date="2015-02" db="EMBL/GenBank/DDBJ databases">
        <title>A novel member of the family Ruminococcaceae isolated from human feces.</title>
        <authorList>
            <person name="Shkoporov A.N."/>
            <person name="Chaplin A.V."/>
            <person name="Motuzova O.V."/>
            <person name="Kafarskaia L.I."/>
            <person name="Khokhlova E.V."/>
            <person name="Efimov B.A."/>
        </authorList>
    </citation>
    <scope>NUCLEOTIDE SEQUENCE [LARGE SCALE GENOMIC DNA]</scope>
    <source>
        <strain evidence="2">585-1</strain>
    </source>
</reference>
<keyword evidence="1" id="KW-0472">Membrane</keyword>
<feature type="transmembrane region" description="Helical" evidence="1">
    <location>
        <begin position="12"/>
        <end position="32"/>
    </location>
</feature>
<sequence>MQKGLILYMGYYGRYTAAYSIGCLLMLSLYIAGIFLHWAAFGVLLVLTLAGVMLLAVICSVLGTRRFNAAYQRFLTSCDAAAFLAEIRGCQRWQNRSTRPNLALNESFALQALGRGPEALEALSRMGMDRVPRRSKSYLQQLRLSVYTRQASIAIGLEDYAAARSQLAYLRDEVRTLPAGNALFGHFSKAVLDLEHMMAVQRGEPGGHTAYFRTELGLAPNSYLRAQASYYLACALLLEENDAAGAVLLYEQARALAPQLWVAARAGAALNALHAQEAAQPSAGI</sequence>
<evidence type="ECO:0008006" key="4">
    <source>
        <dbReference type="Google" id="ProtNLM"/>
    </source>
</evidence>
<accession>A0A0D8IYR3</accession>
<comment type="caution">
    <text evidence="2">The sequence shown here is derived from an EMBL/GenBank/DDBJ whole genome shotgun (WGS) entry which is preliminary data.</text>
</comment>
<feature type="transmembrane region" description="Helical" evidence="1">
    <location>
        <begin position="38"/>
        <end position="63"/>
    </location>
</feature>
<evidence type="ECO:0000256" key="1">
    <source>
        <dbReference type="SAM" id="Phobius"/>
    </source>
</evidence>
<proteinExistence type="predicted"/>
<organism evidence="2 3">
    <name type="scientific">Ruthenibacterium lactatiformans</name>
    <dbReference type="NCBI Taxonomy" id="1550024"/>
    <lineage>
        <taxon>Bacteria</taxon>
        <taxon>Bacillati</taxon>
        <taxon>Bacillota</taxon>
        <taxon>Clostridia</taxon>
        <taxon>Eubacteriales</taxon>
        <taxon>Oscillospiraceae</taxon>
        <taxon>Ruthenibacterium</taxon>
    </lineage>
</organism>
<dbReference type="Proteomes" id="UP000032483">
    <property type="component" value="Unassembled WGS sequence"/>
</dbReference>
<dbReference type="EMBL" id="JXXK01000012">
    <property type="protein sequence ID" value="KJF39835.1"/>
    <property type="molecule type" value="Genomic_DNA"/>
</dbReference>
<gene>
    <name evidence="2" type="ORF">TQ39_09695</name>
</gene>
<keyword evidence="1" id="KW-1133">Transmembrane helix</keyword>
<evidence type="ECO:0000313" key="3">
    <source>
        <dbReference type="Proteomes" id="UP000032483"/>
    </source>
</evidence>
<dbReference type="GeneID" id="42856859"/>
<keyword evidence="1" id="KW-0812">Transmembrane</keyword>
<name>A0A0D8IYR3_9FIRM</name>
<keyword evidence="3" id="KW-1185">Reference proteome</keyword>
<protein>
    <recommendedName>
        <fullName evidence="4">Tetratricopeptide repeat protein</fullName>
    </recommendedName>
</protein>
<dbReference type="RefSeq" id="WP_050005387.1">
    <property type="nucleotide sequence ID" value="NZ_DAWBJP010000024.1"/>
</dbReference>
<evidence type="ECO:0000313" key="2">
    <source>
        <dbReference type="EMBL" id="KJF39835.1"/>
    </source>
</evidence>
<dbReference type="AlphaFoldDB" id="A0A0D8IYR3"/>